<dbReference type="GO" id="GO:0000287">
    <property type="term" value="F:magnesium ion binding"/>
    <property type="evidence" value="ECO:0007669"/>
    <property type="project" value="UniProtKB-UniRule"/>
</dbReference>
<dbReference type="STRING" id="39841.SAMN05660836_02241"/>
<keyword evidence="6" id="KW-0800">Toxin</keyword>
<evidence type="ECO:0000256" key="1">
    <source>
        <dbReference type="ARBA" id="ARBA00022649"/>
    </source>
</evidence>
<organism evidence="8 9">
    <name type="scientific">Thermodesulforhabdus norvegica</name>
    <dbReference type="NCBI Taxonomy" id="39841"/>
    <lineage>
        <taxon>Bacteria</taxon>
        <taxon>Pseudomonadati</taxon>
        <taxon>Thermodesulfobacteriota</taxon>
        <taxon>Syntrophobacteria</taxon>
        <taxon>Syntrophobacterales</taxon>
        <taxon>Thermodesulforhabdaceae</taxon>
        <taxon>Thermodesulforhabdus</taxon>
    </lineage>
</organism>
<dbReference type="InterPro" id="IPR022907">
    <property type="entry name" value="VapC_family"/>
</dbReference>
<feature type="binding site" evidence="6">
    <location>
        <position position="106"/>
    </location>
    <ligand>
        <name>Mg(2+)</name>
        <dbReference type="ChEBI" id="CHEBI:18420"/>
    </ligand>
</feature>
<keyword evidence="5 6" id="KW-0460">Magnesium</keyword>
<dbReference type="CDD" id="cd09873">
    <property type="entry name" value="PIN_Pae0151-like"/>
    <property type="match status" value="1"/>
</dbReference>
<dbReference type="GO" id="GO:0004540">
    <property type="term" value="F:RNA nuclease activity"/>
    <property type="evidence" value="ECO:0007669"/>
    <property type="project" value="InterPro"/>
</dbReference>
<dbReference type="Proteomes" id="UP000199611">
    <property type="component" value="Unassembled WGS sequence"/>
</dbReference>
<keyword evidence="4 6" id="KW-0378">Hydrolase</keyword>
<evidence type="ECO:0000259" key="7">
    <source>
        <dbReference type="Pfam" id="PF01850"/>
    </source>
</evidence>
<protein>
    <recommendedName>
        <fullName evidence="6">Ribonuclease VapC</fullName>
        <shortName evidence="6">RNase VapC</shortName>
        <ecNumber evidence="6">3.1.-.-</ecNumber>
    </recommendedName>
    <alternativeName>
        <fullName evidence="6">Toxin VapC</fullName>
    </alternativeName>
</protein>
<name>A0A1I4VDZ4_9BACT</name>
<dbReference type="PANTHER" id="PTHR35901">
    <property type="entry name" value="RIBONUCLEASE VAPC3"/>
    <property type="match status" value="1"/>
</dbReference>
<evidence type="ECO:0000256" key="3">
    <source>
        <dbReference type="ARBA" id="ARBA00022723"/>
    </source>
</evidence>
<reference evidence="8 9" key="1">
    <citation type="submission" date="2016-10" db="EMBL/GenBank/DDBJ databases">
        <authorList>
            <person name="de Groot N.N."/>
        </authorList>
    </citation>
    <scope>NUCLEOTIDE SEQUENCE [LARGE SCALE GENOMIC DNA]</scope>
    <source>
        <strain evidence="8 9">DSM 9990</strain>
    </source>
</reference>
<dbReference type="EC" id="3.1.-.-" evidence="6"/>
<comment type="cofactor">
    <cofactor evidence="6">
        <name>Mg(2+)</name>
        <dbReference type="ChEBI" id="CHEBI:18420"/>
    </cofactor>
</comment>
<dbReference type="InterPro" id="IPR044153">
    <property type="entry name" value="PIN_Pae0151-like"/>
</dbReference>
<dbReference type="InterPro" id="IPR029060">
    <property type="entry name" value="PIN-like_dom_sf"/>
</dbReference>
<keyword evidence="2 6" id="KW-0540">Nuclease</keyword>
<dbReference type="InterPro" id="IPR002716">
    <property type="entry name" value="PIN_dom"/>
</dbReference>
<evidence type="ECO:0000256" key="2">
    <source>
        <dbReference type="ARBA" id="ARBA00022722"/>
    </source>
</evidence>
<evidence type="ECO:0000256" key="5">
    <source>
        <dbReference type="ARBA" id="ARBA00022842"/>
    </source>
</evidence>
<keyword evidence="3 6" id="KW-0479">Metal-binding</keyword>
<dbReference type="GO" id="GO:0090729">
    <property type="term" value="F:toxin activity"/>
    <property type="evidence" value="ECO:0007669"/>
    <property type="project" value="UniProtKB-KW"/>
</dbReference>
<evidence type="ECO:0000256" key="6">
    <source>
        <dbReference type="HAMAP-Rule" id="MF_00265"/>
    </source>
</evidence>
<feature type="binding site" evidence="6">
    <location>
        <position position="9"/>
    </location>
    <ligand>
        <name>Mg(2+)</name>
        <dbReference type="ChEBI" id="CHEBI:18420"/>
    </ligand>
</feature>
<gene>
    <name evidence="6" type="primary">vapC</name>
    <name evidence="8" type="ORF">SAMN05660836_02241</name>
</gene>
<comment type="similarity">
    <text evidence="6">Belongs to the PINc/VapC protein family.</text>
</comment>
<evidence type="ECO:0000313" key="8">
    <source>
        <dbReference type="EMBL" id="SFM99392.1"/>
    </source>
</evidence>
<dbReference type="InterPro" id="IPR051619">
    <property type="entry name" value="TypeII_TA_RNase_PINc/VapC"/>
</dbReference>
<dbReference type="HAMAP" id="MF_00265">
    <property type="entry name" value="VapC_Nob1"/>
    <property type="match status" value="1"/>
</dbReference>
<keyword evidence="9" id="KW-1185">Reference proteome</keyword>
<dbReference type="SUPFAM" id="SSF88723">
    <property type="entry name" value="PIN domain-like"/>
    <property type="match status" value="1"/>
</dbReference>
<keyword evidence="1 6" id="KW-1277">Toxin-antitoxin system</keyword>
<dbReference type="RefSeq" id="WP_093395856.1">
    <property type="nucleotide sequence ID" value="NZ_FOUU01000009.1"/>
</dbReference>
<dbReference type="AlphaFoldDB" id="A0A1I4VDZ4"/>
<feature type="domain" description="PIN" evidence="7">
    <location>
        <begin position="6"/>
        <end position="130"/>
    </location>
</feature>
<dbReference type="EMBL" id="FOUU01000009">
    <property type="protein sequence ID" value="SFM99392.1"/>
    <property type="molecule type" value="Genomic_DNA"/>
</dbReference>
<evidence type="ECO:0000256" key="4">
    <source>
        <dbReference type="ARBA" id="ARBA00022801"/>
    </source>
</evidence>
<dbReference type="Gene3D" id="3.40.50.1010">
    <property type="entry name" value="5'-nuclease"/>
    <property type="match status" value="1"/>
</dbReference>
<sequence length="148" mass="16732">MLNSPVCLDASFVLRLLQSGTPNATAVQLWREWQETGRLLIAPALVYYEITNAVYRYAVHGELSPQEASELLDMALNLDIELYGDGDLHKQALEIARRFSLSAAYDAHYLALAERLGAEFWTADRRLVRAVQDALPWVNLLEETDPEQ</sequence>
<dbReference type="Pfam" id="PF01850">
    <property type="entry name" value="PIN"/>
    <property type="match status" value="1"/>
</dbReference>
<dbReference type="PANTHER" id="PTHR35901:SF1">
    <property type="entry name" value="EXONUCLEASE VAPC9"/>
    <property type="match status" value="1"/>
</dbReference>
<evidence type="ECO:0000313" key="9">
    <source>
        <dbReference type="Proteomes" id="UP000199611"/>
    </source>
</evidence>
<proteinExistence type="inferred from homology"/>
<accession>A0A1I4VDZ4</accession>
<dbReference type="GO" id="GO:0016787">
    <property type="term" value="F:hydrolase activity"/>
    <property type="evidence" value="ECO:0007669"/>
    <property type="project" value="UniProtKB-KW"/>
</dbReference>
<comment type="function">
    <text evidence="6">Toxic component of a toxin-antitoxin (TA) system. An RNase.</text>
</comment>